<reference evidence="2" key="2">
    <citation type="submission" date="2020-05" db="EMBL/GenBank/DDBJ databases">
        <authorList>
            <person name="Kim H.-S."/>
            <person name="Proctor R.H."/>
            <person name="Brown D.W."/>
        </authorList>
    </citation>
    <scope>NUCLEOTIDE SEQUENCE</scope>
    <source>
        <strain evidence="2">NRRL 20472</strain>
    </source>
</reference>
<evidence type="ECO:0000256" key="1">
    <source>
        <dbReference type="SAM" id="MobiDB-lite"/>
    </source>
</evidence>
<feature type="compositionally biased region" description="Polar residues" evidence="1">
    <location>
        <begin position="368"/>
        <end position="377"/>
    </location>
</feature>
<feature type="compositionally biased region" description="Basic and acidic residues" evidence="1">
    <location>
        <begin position="345"/>
        <end position="355"/>
    </location>
</feature>
<dbReference type="EMBL" id="JABEXW010000301">
    <property type="protein sequence ID" value="KAF4966193.1"/>
    <property type="molecule type" value="Genomic_DNA"/>
</dbReference>
<comment type="caution">
    <text evidence="2">The sequence shown here is derived from an EMBL/GenBank/DDBJ whole genome shotgun (WGS) entry which is preliminary data.</text>
</comment>
<evidence type="ECO:0000313" key="3">
    <source>
        <dbReference type="Proteomes" id="UP000622797"/>
    </source>
</evidence>
<feature type="region of interest" description="Disordered" evidence="1">
    <location>
        <begin position="1"/>
        <end position="49"/>
    </location>
</feature>
<feature type="region of interest" description="Disordered" evidence="1">
    <location>
        <begin position="107"/>
        <end position="136"/>
    </location>
</feature>
<reference evidence="2" key="1">
    <citation type="journal article" date="2020" name="BMC Genomics">
        <title>Correction to: Identification and distribution of gene clusters required for synthesis of sphingolipid metabolism inhibitors in diverse species of the filamentous fungus Fusarium.</title>
        <authorList>
            <person name="Kim H.S."/>
            <person name="Lohmar J.M."/>
            <person name="Busman M."/>
            <person name="Brown D.W."/>
            <person name="Naumann T.A."/>
            <person name="Divon H.H."/>
            <person name="Lysoe E."/>
            <person name="Uhlig S."/>
            <person name="Proctor R.H."/>
        </authorList>
    </citation>
    <scope>NUCLEOTIDE SEQUENCE</scope>
    <source>
        <strain evidence="2">NRRL 20472</strain>
    </source>
</reference>
<evidence type="ECO:0000313" key="2">
    <source>
        <dbReference type="EMBL" id="KAF4966193.1"/>
    </source>
</evidence>
<gene>
    <name evidence="2" type="ORF">FSARC_6077</name>
</gene>
<feature type="region of interest" description="Disordered" evidence="1">
    <location>
        <begin position="429"/>
        <end position="449"/>
    </location>
</feature>
<name>A0A8H4TXZ3_9HYPO</name>
<organism evidence="2 3">
    <name type="scientific">Fusarium sarcochroum</name>
    <dbReference type="NCBI Taxonomy" id="1208366"/>
    <lineage>
        <taxon>Eukaryota</taxon>
        <taxon>Fungi</taxon>
        <taxon>Dikarya</taxon>
        <taxon>Ascomycota</taxon>
        <taxon>Pezizomycotina</taxon>
        <taxon>Sordariomycetes</taxon>
        <taxon>Hypocreomycetidae</taxon>
        <taxon>Hypocreales</taxon>
        <taxon>Nectriaceae</taxon>
        <taxon>Fusarium</taxon>
        <taxon>Fusarium lateritium species complex</taxon>
    </lineage>
</organism>
<keyword evidence="3" id="KW-1185">Reference proteome</keyword>
<proteinExistence type="predicted"/>
<dbReference type="Proteomes" id="UP000622797">
    <property type="component" value="Unassembled WGS sequence"/>
</dbReference>
<dbReference type="AlphaFoldDB" id="A0A8H4TXZ3"/>
<dbReference type="OrthoDB" id="4847496at2759"/>
<protein>
    <submittedName>
        <fullName evidence="2">Uncharacterized protein</fullName>
    </submittedName>
</protein>
<feature type="region of interest" description="Disordered" evidence="1">
    <location>
        <begin position="342"/>
        <end position="384"/>
    </location>
</feature>
<accession>A0A8H4TXZ3</accession>
<sequence length="685" mass="74816">MSAQPKTTLKRTIEQVEGATADGPNGKKAPPANAWDNFKLSDGMKARNRNKRLRRAALFGPGNKSGPQPSWANALAEYNGETLPPETAKIVNKALSHPLLKNSKIGSKAKGQSATPHIQVQPPTPHPQGQPVAAQTQGQLAMPHAQVQHAMPPLQVQPVATIAQGHPSLAHVQGQFISQSQGHPAAADRLVGGVSLENALLAPPAALPHQEVERRFALIDHELASQQAKAPILPPSTLAQQPPKEFVGATYRLPAGVNNPRLKAIIDDKNKRILEKGKQVDLERNNLAAKGTRNRRDESLTKFRRLVNDKEVELNWWRLKAIALGADPREWDVVPGSIKQTMTDDMDRKVRKADDLSAQTAKKRKSSQHSARNSENSRLLKEDVARKEQEVREILATLEAEDAAAMAPPTITTACDIIGTAVVTTDDTGAEEDVDAEDEADADADAESDVDAEADINAAVDAVVSVDAVDDGDVGNFGNAANVGNFVGHGTNGFMYAAPDDDVFQLPQSSQSQITNFQTSLFQAGGFPSTRFPNGFQNNQLQMDGFRNNALENNEYQSNQLQNAEFQTANLQADQIQTTDFQPNEHQPGDFRINDYLNINDFQVNDFPDTNTFKNNNFSKNNFHTDEFQATEMQAKDLEANDFHAHTLHLQPGKFDQTDSLGSSSVYPELGENTYGSYMGYMGHE</sequence>